<gene>
    <name evidence="2" type="ORF">FHS60_000508</name>
</gene>
<keyword evidence="1" id="KW-0732">Signal</keyword>
<feature type="signal peptide" evidence="1">
    <location>
        <begin position="1"/>
        <end position="19"/>
    </location>
</feature>
<protein>
    <recommendedName>
        <fullName evidence="4">Lipocalin-like domain-containing protein</fullName>
    </recommendedName>
</protein>
<dbReference type="RefSeq" id="WP_009347676.1">
    <property type="nucleotide sequence ID" value="NZ_JACICA010000002.1"/>
</dbReference>
<sequence>MKKSLLLLVTLFTALFAGAETIDNTTATWTAAADGITFTSGTYTLTASKAAGKTAPQQHAQYKDVRVYAKSTLTIATTGSNMKSIVFKIAKSGIYRQADMSASTGTVQVDTTAMTVTWTGDANNVVLTVGEKATYGREKNKNGQFRFIKTEINETAGGGGETGETPTVTEMNIVDLNALTADKANVRLKFTNAKVLGSHTSKQNAKSIYVREGGKAVILYNTGLELSDNAILNGYVDIDFKLFNGIPEVVKNNQTNATNLTVTESSEEAVPVETTIAELNAKKHLADLVVLRGVTIKSEKSGQYTNYYAVSGSDRIQLFGGIKVKDYVNGKSYDVVAIFNQIYKGITPEIAPTKVTEANSTGISTIQEAQKVVVYDIQGRRVQKAEKGLFIINGKKVLVK</sequence>
<dbReference type="EMBL" id="JACICA010000002">
    <property type="protein sequence ID" value="MBB3702055.1"/>
    <property type="molecule type" value="Genomic_DNA"/>
</dbReference>
<evidence type="ECO:0000313" key="2">
    <source>
        <dbReference type="EMBL" id="MBB3702055.1"/>
    </source>
</evidence>
<evidence type="ECO:0000313" key="3">
    <source>
        <dbReference type="Proteomes" id="UP000541425"/>
    </source>
</evidence>
<dbReference type="Proteomes" id="UP000541425">
    <property type="component" value="Unassembled WGS sequence"/>
</dbReference>
<feature type="chain" id="PRO_5031428748" description="Lipocalin-like domain-containing protein" evidence="1">
    <location>
        <begin position="20"/>
        <end position="400"/>
    </location>
</feature>
<reference evidence="2 3" key="1">
    <citation type="submission" date="2020-08" db="EMBL/GenBank/DDBJ databases">
        <title>Genomic Encyclopedia of Type Strains, Phase IV (KMG-IV): sequencing the most valuable type-strain genomes for metagenomic binning, comparative biology and taxonomic classification.</title>
        <authorList>
            <person name="Goeker M."/>
        </authorList>
    </citation>
    <scope>NUCLEOTIDE SEQUENCE [LARGE SCALE GENOMIC DNA]</scope>
    <source>
        <strain evidence="2 3">DSM 22548</strain>
    </source>
</reference>
<organism evidence="2 3">
    <name type="scientific">Alloprevotella rava</name>
    <dbReference type="NCBI Taxonomy" id="671218"/>
    <lineage>
        <taxon>Bacteria</taxon>
        <taxon>Pseudomonadati</taxon>
        <taxon>Bacteroidota</taxon>
        <taxon>Bacteroidia</taxon>
        <taxon>Bacteroidales</taxon>
        <taxon>Prevotellaceae</taxon>
        <taxon>Alloprevotella</taxon>
    </lineage>
</organism>
<proteinExistence type="predicted"/>
<dbReference type="AlphaFoldDB" id="A0A7W5Y0Z6"/>
<evidence type="ECO:0008006" key="4">
    <source>
        <dbReference type="Google" id="ProtNLM"/>
    </source>
</evidence>
<name>A0A7W5Y0Z6_9BACT</name>
<comment type="caution">
    <text evidence="2">The sequence shown here is derived from an EMBL/GenBank/DDBJ whole genome shotgun (WGS) entry which is preliminary data.</text>
</comment>
<evidence type="ECO:0000256" key="1">
    <source>
        <dbReference type="SAM" id="SignalP"/>
    </source>
</evidence>
<accession>A0A7W5Y0Z6</accession>